<comment type="catalytic activity">
    <reaction evidence="1 9 10">
        <text>D-alanyl-D-alanine + H2O = 2 D-alanine</text>
        <dbReference type="Rhea" id="RHEA:20661"/>
        <dbReference type="ChEBI" id="CHEBI:15377"/>
        <dbReference type="ChEBI" id="CHEBI:57416"/>
        <dbReference type="ChEBI" id="CHEBI:57822"/>
        <dbReference type="EC" id="3.4.13.22"/>
    </reaction>
</comment>
<dbReference type="Proteomes" id="UP000032633">
    <property type="component" value="Chromosome"/>
</dbReference>
<keyword evidence="3 9" id="KW-0479">Metal-binding</keyword>
<keyword evidence="7 9" id="KW-0482">Metalloprotease</keyword>
<evidence type="ECO:0000256" key="5">
    <source>
        <dbReference type="ARBA" id="ARBA00022833"/>
    </source>
</evidence>
<evidence type="ECO:0000256" key="8">
    <source>
        <dbReference type="ARBA" id="ARBA00023316"/>
    </source>
</evidence>
<dbReference type="GO" id="GO:0008270">
    <property type="term" value="F:zinc ion binding"/>
    <property type="evidence" value="ECO:0007669"/>
    <property type="project" value="UniProtKB-UniRule"/>
</dbReference>
<feature type="binding site" evidence="9">
    <location>
        <position position="120"/>
    </location>
    <ligand>
        <name>Zn(2+)</name>
        <dbReference type="ChEBI" id="CHEBI:29105"/>
        <note>catalytic</note>
    </ligand>
</feature>
<gene>
    <name evidence="11" type="ORF">VN24_07225</name>
</gene>
<dbReference type="InterPro" id="IPR009045">
    <property type="entry name" value="Zn_M74/Hedgehog-like"/>
</dbReference>
<dbReference type="STRING" id="1126833.VN24_07225"/>
<evidence type="ECO:0000256" key="9">
    <source>
        <dbReference type="HAMAP-Rule" id="MF_01924"/>
    </source>
</evidence>
<comment type="similarity">
    <text evidence="9 10">Belongs to the peptidase M15D family.</text>
</comment>
<evidence type="ECO:0000313" key="11">
    <source>
        <dbReference type="EMBL" id="AJY77575.1"/>
    </source>
</evidence>
<evidence type="ECO:0000256" key="10">
    <source>
        <dbReference type="PIRNR" id="PIRNR026671"/>
    </source>
</evidence>
<comment type="cofactor">
    <cofactor evidence="9">
        <name>Zn(2+)</name>
        <dbReference type="ChEBI" id="CHEBI:29105"/>
    </cofactor>
    <text evidence="9">Binds 1 zinc ion per subunit.</text>
</comment>
<dbReference type="GO" id="GO:0008237">
    <property type="term" value="F:metallopeptidase activity"/>
    <property type="evidence" value="ECO:0007669"/>
    <property type="project" value="UniProtKB-KW"/>
</dbReference>
<dbReference type="KEGG" id="pbj:VN24_07225"/>
<evidence type="ECO:0000256" key="7">
    <source>
        <dbReference type="ARBA" id="ARBA00023049"/>
    </source>
</evidence>
<dbReference type="PANTHER" id="PTHR43126">
    <property type="entry name" value="D-ALANYL-D-ALANINE DIPEPTIDASE"/>
    <property type="match status" value="1"/>
</dbReference>
<name>A0A0D5NQU2_9BACL</name>
<dbReference type="HAMAP" id="MF_01924">
    <property type="entry name" value="A_A_dipeptidase"/>
    <property type="match status" value="1"/>
</dbReference>
<dbReference type="EMBL" id="CP011058">
    <property type="protein sequence ID" value="AJY77575.1"/>
    <property type="molecule type" value="Genomic_DNA"/>
</dbReference>
<organism evidence="11 12">
    <name type="scientific">Paenibacillus beijingensis</name>
    <dbReference type="NCBI Taxonomy" id="1126833"/>
    <lineage>
        <taxon>Bacteria</taxon>
        <taxon>Bacillati</taxon>
        <taxon>Bacillota</taxon>
        <taxon>Bacilli</taxon>
        <taxon>Bacillales</taxon>
        <taxon>Paenibacillaceae</taxon>
        <taxon>Paenibacillus</taxon>
    </lineage>
</organism>
<feature type="active site" description="Proton donor/acceptor" evidence="9">
    <location>
        <position position="183"/>
    </location>
</feature>
<feature type="binding site" evidence="9">
    <location>
        <position position="186"/>
    </location>
    <ligand>
        <name>Zn(2+)</name>
        <dbReference type="ChEBI" id="CHEBI:29105"/>
        <note>catalytic</note>
    </ligand>
</feature>
<dbReference type="GO" id="GO:0006508">
    <property type="term" value="P:proteolysis"/>
    <property type="evidence" value="ECO:0007669"/>
    <property type="project" value="UniProtKB-KW"/>
</dbReference>
<reference evidence="11 12" key="1">
    <citation type="journal article" date="2015" name="J. Biotechnol.">
        <title>Complete genome sequence of Paenibacillus beijingensis 7188(T) (=DSM 24997(T)), a novel rhizobacterium from jujube garden soil.</title>
        <authorList>
            <person name="Kwak Y."/>
            <person name="Shin J.H."/>
        </authorList>
    </citation>
    <scope>NUCLEOTIDE SEQUENCE [LARGE SCALE GENOMIC DNA]</scope>
    <source>
        <strain evidence="11 12">DSM 24997</strain>
    </source>
</reference>
<evidence type="ECO:0000256" key="6">
    <source>
        <dbReference type="ARBA" id="ARBA00022997"/>
    </source>
</evidence>
<protein>
    <recommendedName>
        <fullName evidence="9 10">D-alanyl-D-alanine dipeptidase</fullName>
        <shortName evidence="9 10">D-Ala-D-Ala dipeptidase</shortName>
        <ecNumber evidence="9 10">3.4.13.22</ecNumber>
    </recommendedName>
</protein>
<keyword evidence="4 9" id="KW-0378">Hydrolase</keyword>
<dbReference type="InterPro" id="IPR000755">
    <property type="entry name" value="A_A_dipeptidase"/>
</dbReference>
<dbReference type="SUPFAM" id="SSF55166">
    <property type="entry name" value="Hedgehog/DD-peptidase"/>
    <property type="match status" value="1"/>
</dbReference>
<dbReference type="PATRIC" id="fig|1126833.4.peg.1583"/>
<dbReference type="EC" id="3.4.13.22" evidence="9 10"/>
<keyword evidence="8 10" id="KW-0961">Cell wall biogenesis/degradation</keyword>
<feature type="site" description="Transition state stabilizer" evidence="9">
    <location>
        <position position="66"/>
    </location>
</feature>
<keyword evidence="5 9" id="KW-0862">Zinc</keyword>
<proteinExistence type="inferred from homology"/>
<reference evidence="12" key="2">
    <citation type="submission" date="2015-03" db="EMBL/GenBank/DDBJ databases">
        <title>Genome sequence of Paenibacillus beijingensis strain DSM 24997T.</title>
        <authorList>
            <person name="Kwak Y."/>
            <person name="Shin J.-H."/>
        </authorList>
    </citation>
    <scope>NUCLEOTIDE SEQUENCE [LARGE SCALE GENOMIC DNA]</scope>
    <source>
        <strain evidence="12">DSM 24997</strain>
    </source>
</reference>
<dbReference type="HOGENOM" id="CLU_060744_2_2_9"/>
<dbReference type="GO" id="GO:0160237">
    <property type="term" value="F:D-Ala-D-Ala dipeptidase activity"/>
    <property type="evidence" value="ECO:0007669"/>
    <property type="project" value="UniProtKB-EC"/>
</dbReference>
<dbReference type="CDD" id="cd14843">
    <property type="entry name" value="D-Ala-D-Ala_dipeptidase_like"/>
    <property type="match status" value="1"/>
</dbReference>
<keyword evidence="2 9" id="KW-0645">Protease</keyword>
<comment type="function">
    <text evidence="9 10">Catalyzes hydrolysis of the D-alanyl-D-alanine dipeptide.</text>
</comment>
<dbReference type="Gene3D" id="3.30.1380.10">
    <property type="match status" value="1"/>
</dbReference>
<keyword evidence="6 9" id="KW-0224">Dipeptidase</keyword>
<evidence type="ECO:0000256" key="2">
    <source>
        <dbReference type="ARBA" id="ARBA00022670"/>
    </source>
</evidence>
<evidence type="ECO:0000256" key="1">
    <source>
        <dbReference type="ARBA" id="ARBA00001362"/>
    </source>
</evidence>
<dbReference type="PIRSF" id="PIRSF026671">
    <property type="entry name" value="AA_dipeptidase"/>
    <property type="match status" value="1"/>
</dbReference>
<dbReference type="Pfam" id="PF01427">
    <property type="entry name" value="Peptidase_M15"/>
    <property type="match status" value="1"/>
</dbReference>
<evidence type="ECO:0000313" key="12">
    <source>
        <dbReference type="Proteomes" id="UP000032633"/>
    </source>
</evidence>
<accession>A0A0D5NQU2</accession>
<keyword evidence="12" id="KW-1185">Reference proteome</keyword>
<feature type="binding site" evidence="9">
    <location>
        <position position="113"/>
    </location>
    <ligand>
        <name>Zn(2+)</name>
        <dbReference type="ChEBI" id="CHEBI:29105"/>
        <note>catalytic</note>
    </ligand>
</feature>
<sequence length="209" mass="23817">MQETGEPLVSLSDISPRIKVLPYYFHHNVPGALNDCYLRAGAAQRLALAAENLPDGCCFVVLDGWRPSEVQRALYETIRESFRRKGMNESEVARELAKFVAYPSDNVDMPSPHMTGGAVDLTIADPEGWLDMGTGFDEFTVKARTDWYERAALLTETELKIRTNRRLLKQVMANAGFENYDEEWWHYDYGNQRWAMLTGGQAIYKGVRK</sequence>
<evidence type="ECO:0000256" key="3">
    <source>
        <dbReference type="ARBA" id="ARBA00022723"/>
    </source>
</evidence>
<evidence type="ECO:0000256" key="4">
    <source>
        <dbReference type="ARBA" id="ARBA00022801"/>
    </source>
</evidence>
<dbReference type="GO" id="GO:0071555">
    <property type="term" value="P:cell wall organization"/>
    <property type="evidence" value="ECO:0007669"/>
    <property type="project" value="UniProtKB-KW"/>
</dbReference>
<dbReference type="AlphaFoldDB" id="A0A0D5NQU2"/>